<keyword evidence="3" id="KW-1185">Reference proteome</keyword>
<proteinExistence type="predicted"/>
<dbReference type="InterPro" id="IPR007345">
    <property type="entry name" value="Polysacch_pyruvyl_Trfase"/>
</dbReference>
<evidence type="ECO:0000313" key="2">
    <source>
        <dbReference type="EMBL" id="MBD8080175.1"/>
    </source>
</evidence>
<reference evidence="2" key="1">
    <citation type="journal article" date="2018" name="Curr. Microbiol.">
        <title>Cellulosimicrobium arenosum sp. nov., Isolated from Marine Sediment Sand.</title>
        <authorList>
            <person name="Oh M."/>
            <person name="Kim J.H."/>
            <person name="Yoon J.H."/>
            <person name="Schumann P."/>
            <person name="Kim W."/>
        </authorList>
    </citation>
    <scope>NUCLEOTIDE SEQUENCE</scope>
    <source>
        <strain evidence="2">KCTC 49039</strain>
    </source>
</reference>
<accession>A0A927J1P8</accession>
<evidence type="ECO:0000259" key="1">
    <source>
        <dbReference type="Pfam" id="PF04230"/>
    </source>
</evidence>
<reference evidence="2" key="2">
    <citation type="submission" date="2020-09" db="EMBL/GenBank/DDBJ databases">
        <authorList>
            <person name="Yu Y."/>
        </authorList>
    </citation>
    <scope>NUCLEOTIDE SEQUENCE</scope>
    <source>
        <strain evidence="2">KCTC 49039</strain>
    </source>
</reference>
<keyword evidence="2" id="KW-0808">Transferase</keyword>
<dbReference type="RefSeq" id="WP_191829764.1">
    <property type="nucleotide sequence ID" value="NZ_JACYHB010000013.1"/>
</dbReference>
<name>A0A927J1P8_9MICO</name>
<feature type="domain" description="Polysaccharide pyruvyl transferase" evidence="1">
    <location>
        <begin position="40"/>
        <end position="108"/>
    </location>
</feature>
<protein>
    <submittedName>
        <fullName evidence="2">Polysaccharide pyruvyl transferase family protein</fullName>
    </submittedName>
</protein>
<dbReference type="AlphaFoldDB" id="A0A927J1P8"/>
<sequence length="175" mass="19717">MRGQLTRSRVRSTESNEPALGDPGLLAHLLQARPPKKRWAIGVLPHYHDASDPFVDRLLTLGHRVRRIEVAWTPEEVVHEVGACDVLLSSSLHGLIVADSLGVPNVHLKFGDRLMGGDYKFRDYNSVFRPGRHRAFRPEELPMKSASALRSFVEQEFVPPTGLRRIQRDLVKALS</sequence>
<dbReference type="EMBL" id="JACYHB010000013">
    <property type="protein sequence ID" value="MBD8080175.1"/>
    <property type="molecule type" value="Genomic_DNA"/>
</dbReference>
<dbReference type="Pfam" id="PF04230">
    <property type="entry name" value="PS_pyruv_trans"/>
    <property type="match status" value="1"/>
</dbReference>
<dbReference type="GO" id="GO:0016740">
    <property type="term" value="F:transferase activity"/>
    <property type="evidence" value="ECO:0007669"/>
    <property type="project" value="UniProtKB-KW"/>
</dbReference>
<evidence type="ECO:0000313" key="3">
    <source>
        <dbReference type="Proteomes" id="UP000610846"/>
    </source>
</evidence>
<dbReference type="Proteomes" id="UP000610846">
    <property type="component" value="Unassembled WGS sequence"/>
</dbReference>
<organism evidence="2 3">
    <name type="scientific">Cellulosimicrobium arenosum</name>
    <dbReference type="NCBI Taxonomy" id="2708133"/>
    <lineage>
        <taxon>Bacteria</taxon>
        <taxon>Bacillati</taxon>
        <taxon>Actinomycetota</taxon>
        <taxon>Actinomycetes</taxon>
        <taxon>Micrococcales</taxon>
        <taxon>Promicromonosporaceae</taxon>
        <taxon>Cellulosimicrobium</taxon>
    </lineage>
</organism>
<gene>
    <name evidence="2" type="ORF">IF651_14040</name>
</gene>
<comment type="caution">
    <text evidence="2">The sequence shown here is derived from an EMBL/GenBank/DDBJ whole genome shotgun (WGS) entry which is preliminary data.</text>
</comment>